<gene>
    <name evidence="5" type="ORF">CR159_06665</name>
</gene>
<sequence>MTNTKMRGVLSPVLTPFNPDYSVSKPRFVKHCRSLIEQDVGLAVFGTNSEANSLSINEKRQLLDLLVDEGLPTQKMMPGTGHCAITDSIELTRHAVELGCGGVLMLPPFYYKGVSDEGLYRNYATIIDTIADARLKIYLYHIPPVAQVGISLDLIERLLKSYPENIAGIKDSSGNWDNTLAMLTQFQPAGFDVFAGSESFLLQTLRHGGAGCITATGNVNPAAIAHLGATWQDDDADAQQARLNEVRGVFQKLPMIPAMKSAIAAQAQDPSWSVVRPPLVELTQEQAAQLKSGLAAIDFQIDNANALAHLDA</sequence>
<feature type="active site" description="Schiff-base intermediate with substrate" evidence="3">
    <location>
        <position position="170"/>
    </location>
</feature>
<feature type="binding site" evidence="4">
    <location>
        <position position="213"/>
    </location>
    <ligand>
        <name>pyruvate</name>
        <dbReference type="ChEBI" id="CHEBI:15361"/>
    </ligand>
</feature>
<organism evidence="5 6">
    <name type="scientific">Pollutimonas subterranea</name>
    <dbReference type="NCBI Taxonomy" id="2045210"/>
    <lineage>
        <taxon>Bacteria</taxon>
        <taxon>Pseudomonadati</taxon>
        <taxon>Pseudomonadota</taxon>
        <taxon>Betaproteobacteria</taxon>
        <taxon>Burkholderiales</taxon>
        <taxon>Alcaligenaceae</taxon>
        <taxon>Pollutimonas</taxon>
    </lineage>
</organism>
<dbReference type="EMBL" id="PDNW01000004">
    <property type="protein sequence ID" value="PLC50679.1"/>
    <property type="molecule type" value="Genomic_DNA"/>
</dbReference>
<dbReference type="PANTHER" id="PTHR12128">
    <property type="entry name" value="DIHYDRODIPICOLINATE SYNTHASE"/>
    <property type="match status" value="1"/>
</dbReference>
<evidence type="ECO:0000256" key="4">
    <source>
        <dbReference type="PIRSR" id="PIRSR001365-2"/>
    </source>
</evidence>
<evidence type="ECO:0000256" key="3">
    <source>
        <dbReference type="PIRSR" id="PIRSR001365-1"/>
    </source>
</evidence>
<dbReference type="Proteomes" id="UP000234190">
    <property type="component" value="Unassembled WGS sequence"/>
</dbReference>
<dbReference type="InterPro" id="IPR002220">
    <property type="entry name" value="DapA-like"/>
</dbReference>
<name>A0A2N4U6Q6_9BURK</name>
<evidence type="ECO:0000256" key="1">
    <source>
        <dbReference type="ARBA" id="ARBA00023239"/>
    </source>
</evidence>
<dbReference type="PANTHER" id="PTHR12128:SF67">
    <property type="entry name" value="BLR3884 PROTEIN"/>
    <property type="match status" value="1"/>
</dbReference>
<evidence type="ECO:0000313" key="6">
    <source>
        <dbReference type="Proteomes" id="UP000234190"/>
    </source>
</evidence>
<keyword evidence="1 2" id="KW-0456">Lyase</keyword>
<dbReference type="OrthoDB" id="9816489at2"/>
<protein>
    <submittedName>
        <fullName evidence="5">Dihydrodipicolinate synthase family protein</fullName>
    </submittedName>
</protein>
<dbReference type="SMART" id="SM01130">
    <property type="entry name" value="DHDPS"/>
    <property type="match status" value="1"/>
</dbReference>
<dbReference type="GO" id="GO:0008840">
    <property type="term" value="F:4-hydroxy-tetrahydrodipicolinate synthase activity"/>
    <property type="evidence" value="ECO:0007669"/>
    <property type="project" value="TreeGrafter"/>
</dbReference>
<comment type="similarity">
    <text evidence="2">Belongs to the DapA family.</text>
</comment>
<dbReference type="RefSeq" id="WP_102073225.1">
    <property type="nucleotide sequence ID" value="NZ_PDNW01000004.1"/>
</dbReference>
<comment type="caution">
    <text evidence="5">The sequence shown here is derived from an EMBL/GenBank/DDBJ whole genome shotgun (WGS) entry which is preliminary data.</text>
</comment>
<accession>A0A2N4U6Q6</accession>
<evidence type="ECO:0000313" key="5">
    <source>
        <dbReference type="EMBL" id="PLC50679.1"/>
    </source>
</evidence>
<dbReference type="CDD" id="cd00408">
    <property type="entry name" value="DHDPS-like"/>
    <property type="match status" value="1"/>
</dbReference>
<dbReference type="AlphaFoldDB" id="A0A2N4U6Q6"/>
<proteinExistence type="inferred from homology"/>
<dbReference type="SUPFAM" id="SSF51569">
    <property type="entry name" value="Aldolase"/>
    <property type="match status" value="1"/>
</dbReference>
<feature type="active site" description="Proton donor/acceptor" evidence="3">
    <location>
        <position position="140"/>
    </location>
</feature>
<dbReference type="Gene3D" id="3.20.20.70">
    <property type="entry name" value="Aldolase class I"/>
    <property type="match status" value="1"/>
</dbReference>
<reference evidence="5 6" key="1">
    <citation type="submission" date="2017-10" db="EMBL/GenBank/DDBJ databases">
        <title>Two draft genome sequences of Pusillimonas sp. strains isolated from a nitrate- and radionuclide-contaminated groundwater in Russia.</title>
        <authorList>
            <person name="Grouzdev D.S."/>
            <person name="Tourova T.P."/>
            <person name="Goeva M.A."/>
            <person name="Babich T.L."/>
            <person name="Sokolova D.S."/>
            <person name="Abdullin R."/>
            <person name="Poltaraus A.B."/>
            <person name="Toshchakov S.V."/>
            <person name="Nazina T.N."/>
        </authorList>
    </citation>
    <scope>NUCLEOTIDE SEQUENCE [LARGE SCALE GENOMIC DNA]</scope>
    <source>
        <strain evidence="5 6">JR1/69-3-13</strain>
    </source>
</reference>
<dbReference type="InterPro" id="IPR013785">
    <property type="entry name" value="Aldolase_TIM"/>
</dbReference>
<dbReference type="PIRSF" id="PIRSF001365">
    <property type="entry name" value="DHDPS"/>
    <property type="match status" value="1"/>
</dbReference>
<dbReference type="Pfam" id="PF00701">
    <property type="entry name" value="DHDPS"/>
    <property type="match status" value="1"/>
</dbReference>
<keyword evidence="6" id="KW-1185">Reference proteome</keyword>
<evidence type="ECO:0000256" key="2">
    <source>
        <dbReference type="PIRNR" id="PIRNR001365"/>
    </source>
</evidence>